<dbReference type="Proteomes" id="UP000076532">
    <property type="component" value="Unassembled WGS sequence"/>
</dbReference>
<gene>
    <name evidence="4" type="ORF">FIBSPDRAFT_797456</name>
</gene>
<dbReference type="PROSITE" id="PS50005">
    <property type="entry name" value="TPR"/>
    <property type="match status" value="1"/>
</dbReference>
<dbReference type="SUPFAM" id="SSF48452">
    <property type="entry name" value="TPR-like"/>
    <property type="match status" value="3"/>
</dbReference>
<feature type="domain" description="DUF7708" evidence="3">
    <location>
        <begin position="81"/>
        <end position="221"/>
    </location>
</feature>
<dbReference type="InterPro" id="IPR011990">
    <property type="entry name" value="TPR-like_helical_dom_sf"/>
</dbReference>
<feature type="domain" description="NB-ARC" evidence="2">
    <location>
        <begin position="302"/>
        <end position="455"/>
    </location>
</feature>
<dbReference type="OrthoDB" id="1658288at2759"/>
<organism evidence="4 5">
    <name type="scientific">Athelia psychrophila</name>
    <dbReference type="NCBI Taxonomy" id="1759441"/>
    <lineage>
        <taxon>Eukaryota</taxon>
        <taxon>Fungi</taxon>
        <taxon>Dikarya</taxon>
        <taxon>Basidiomycota</taxon>
        <taxon>Agaricomycotina</taxon>
        <taxon>Agaricomycetes</taxon>
        <taxon>Agaricomycetidae</taxon>
        <taxon>Atheliales</taxon>
        <taxon>Atheliaceae</taxon>
        <taxon>Athelia</taxon>
    </lineage>
</organism>
<dbReference type="Pfam" id="PF00931">
    <property type="entry name" value="NB-ARC"/>
    <property type="match status" value="1"/>
</dbReference>
<dbReference type="GO" id="GO:0043531">
    <property type="term" value="F:ADP binding"/>
    <property type="evidence" value="ECO:0007669"/>
    <property type="project" value="InterPro"/>
</dbReference>
<dbReference type="Gene3D" id="1.25.40.10">
    <property type="entry name" value="Tetratricopeptide repeat domain"/>
    <property type="match status" value="2"/>
</dbReference>
<dbReference type="Pfam" id="PF24809">
    <property type="entry name" value="DUF7708"/>
    <property type="match status" value="1"/>
</dbReference>
<dbReference type="InterPro" id="IPR053137">
    <property type="entry name" value="NLR-like"/>
</dbReference>
<proteinExistence type="predicted"/>
<dbReference type="PANTHER" id="PTHR46082">
    <property type="entry name" value="ATP/GTP-BINDING PROTEIN-RELATED"/>
    <property type="match status" value="1"/>
</dbReference>
<dbReference type="InterPro" id="IPR027417">
    <property type="entry name" value="P-loop_NTPase"/>
</dbReference>
<dbReference type="Gene3D" id="3.40.50.300">
    <property type="entry name" value="P-loop containing nucleotide triphosphate hydrolases"/>
    <property type="match status" value="1"/>
</dbReference>
<feature type="non-terminal residue" evidence="4">
    <location>
        <position position="1"/>
    </location>
</feature>
<evidence type="ECO:0000259" key="2">
    <source>
        <dbReference type="Pfam" id="PF00931"/>
    </source>
</evidence>
<evidence type="ECO:0000259" key="3">
    <source>
        <dbReference type="Pfam" id="PF24809"/>
    </source>
</evidence>
<dbReference type="PRINTS" id="PR00381">
    <property type="entry name" value="KINESINLIGHT"/>
</dbReference>
<evidence type="ECO:0000313" key="5">
    <source>
        <dbReference type="Proteomes" id="UP000076532"/>
    </source>
</evidence>
<sequence>MSQKTQGLASGSSSSSYDLEYICKTATNDLRDMRDAGQLSSADYDLITSTSKPGEILLPVGTANASRISAAVEPLIALLEGFGAAIDMVVQFSPQFMGVSILGLVWGSIKFMMNIARDVSDALGTVVEVLDEIRNSLPALEVYIKLFGFSDIQLLKGPLVDIYTQLMLFGVQAVKLFDRSMLGALVKSTSTSQAKHFQSLSTKIAKARDEVDRIANVEHMHQTDQGLKVQASENSKAEKFRMEIRQLGHIGASTEVHPPPSLLPFNDASVDLISSCFTGRLEDIQFIANAFSSPTGSAPARCAIWGMPGLGKSQLTLKYAHSSFELGRHTHVFAISATTVEKLSRGLTNVLQPVQHLERYNSDQAAQLMAARDCFEHSEKYGFVKWLIIFDDATSETVSFLRENLPRQNANGSILITTRTLEIAEALTSAAGHRHPVYELKALSPMQSAELLLKTAGIHSSAAADIDSAQKLVERIGRLPLAVDQAGAFMKENGFQSANQLNDLYDQQGSEEIISWTNSLTNYQETSVLAAFTAPLQRLGTSNPDVLSLLRVLAYFDPGHIPLDIVVLGAEKARSHLASHTESASPVSLARKDKQSTFRRFIGRLPVPGKRGKSRSLAVVESGNVDTASAGVPLELRPLLESICSDKWRRGACGHLKALSLAQPLYGEKPSLRIHDLIRQVVQQTTPVHESGEDPYYALAVILLFQAFETIDDVGLPQSWTECERFVPHLMALVKHVGALPNNLLGLLSMRVAGYFYQRGRYEEAASLYQHALEDQVQQLGADHLDALATAHNLADVYEHQGKYNEAEALYQRALAGREQQLGAEHWATLSTANSLAILYEDQGKPEEAKALYQRALAGRERQLGAGHPRTLSTVNNLALLYTNQGQYIEAEPLYRRALAGQTQKLGADHPDTLATVNNLALLYINQGQYVEVEPLYWRALAVQTQKLGADHPDTLTTVDNLAGLYAVQKNYIEAEAWYQPALAGREKKLGADHPSTLTTVANLAWLYAAQEKYIEAEAWYQRALAGREQRLGADHPSTLTTVANFASLYFRQGKYVEAESLFKRVLASREVSFGIHHPDTVNAMKWLANVYDKQGRDGEANTL</sequence>
<dbReference type="SUPFAM" id="SSF52540">
    <property type="entry name" value="P-loop containing nucleoside triphosphate hydrolases"/>
    <property type="match status" value="1"/>
</dbReference>
<feature type="repeat" description="TPR" evidence="1">
    <location>
        <begin position="788"/>
        <end position="821"/>
    </location>
</feature>
<protein>
    <submittedName>
        <fullName evidence="4">TPR-like protein</fullName>
    </submittedName>
</protein>
<dbReference type="InterPro" id="IPR019734">
    <property type="entry name" value="TPR_rpt"/>
</dbReference>
<accession>A0A166CIR8</accession>
<keyword evidence="1" id="KW-0802">TPR repeat</keyword>
<feature type="non-terminal residue" evidence="4">
    <location>
        <position position="1104"/>
    </location>
</feature>
<dbReference type="Pfam" id="PF13424">
    <property type="entry name" value="TPR_12"/>
    <property type="match status" value="4"/>
</dbReference>
<dbReference type="AlphaFoldDB" id="A0A166CIR8"/>
<reference evidence="4 5" key="1">
    <citation type="journal article" date="2016" name="Mol. Biol. Evol.">
        <title>Comparative Genomics of Early-Diverging Mushroom-Forming Fungi Provides Insights into the Origins of Lignocellulose Decay Capabilities.</title>
        <authorList>
            <person name="Nagy L.G."/>
            <person name="Riley R."/>
            <person name="Tritt A."/>
            <person name="Adam C."/>
            <person name="Daum C."/>
            <person name="Floudas D."/>
            <person name="Sun H."/>
            <person name="Yadav J.S."/>
            <person name="Pangilinan J."/>
            <person name="Larsson K.H."/>
            <person name="Matsuura K."/>
            <person name="Barry K."/>
            <person name="Labutti K."/>
            <person name="Kuo R."/>
            <person name="Ohm R.A."/>
            <person name="Bhattacharya S.S."/>
            <person name="Shirouzu T."/>
            <person name="Yoshinaga Y."/>
            <person name="Martin F.M."/>
            <person name="Grigoriev I.V."/>
            <person name="Hibbett D.S."/>
        </authorList>
    </citation>
    <scope>NUCLEOTIDE SEQUENCE [LARGE SCALE GENOMIC DNA]</scope>
    <source>
        <strain evidence="4 5">CBS 109695</strain>
    </source>
</reference>
<dbReference type="SMART" id="SM00028">
    <property type="entry name" value="TPR"/>
    <property type="match status" value="6"/>
</dbReference>
<evidence type="ECO:0000313" key="4">
    <source>
        <dbReference type="EMBL" id="KZP13696.1"/>
    </source>
</evidence>
<dbReference type="InterPro" id="IPR056125">
    <property type="entry name" value="DUF7708"/>
</dbReference>
<name>A0A166CIR8_9AGAM</name>
<dbReference type="Pfam" id="PF13374">
    <property type="entry name" value="TPR_10"/>
    <property type="match status" value="1"/>
</dbReference>
<dbReference type="InterPro" id="IPR002182">
    <property type="entry name" value="NB-ARC"/>
</dbReference>
<keyword evidence="5" id="KW-1185">Reference proteome</keyword>
<dbReference type="STRING" id="436010.A0A166CIR8"/>
<dbReference type="EMBL" id="KV417628">
    <property type="protein sequence ID" value="KZP13696.1"/>
    <property type="molecule type" value="Genomic_DNA"/>
</dbReference>
<dbReference type="PANTHER" id="PTHR46082:SF6">
    <property type="entry name" value="AAA+ ATPASE DOMAIN-CONTAINING PROTEIN-RELATED"/>
    <property type="match status" value="1"/>
</dbReference>
<evidence type="ECO:0000256" key="1">
    <source>
        <dbReference type="PROSITE-ProRule" id="PRU00339"/>
    </source>
</evidence>